<evidence type="ECO:0000313" key="1">
    <source>
        <dbReference type="EMBL" id="KAK3878575.1"/>
    </source>
</evidence>
<accession>A0AAE1KQL8</accession>
<gene>
    <name evidence="1" type="ORF">Pcinc_016788</name>
</gene>
<evidence type="ECO:0000313" key="2">
    <source>
        <dbReference type="Proteomes" id="UP001286313"/>
    </source>
</evidence>
<dbReference type="AlphaFoldDB" id="A0AAE1KQL8"/>
<dbReference type="EMBL" id="JAWQEG010001543">
    <property type="protein sequence ID" value="KAK3878575.1"/>
    <property type="molecule type" value="Genomic_DNA"/>
</dbReference>
<proteinExistence type="predicted"/>
<reference evidence="1" key="1">
    <citation type="submission" date="2023-10" db="EMBL/GenBank/DDBJ databases">
        <title>Genome assemblies of two species of porcelain crab, Petrolisthes cinctipes and Petrolisthes manimaculis (Anomura: Porcellanidae).</title>
        <authorList>
            <person name="Angst P."/>
        </authorList>
    </citation>
    <scope>NUCLEOTIDE SEQUENCE</scope>
    <source>
        <strain evidence="1">PB745_01</strain>
        <tissue evidence="1">Gill</tissue>
    </source>
</reference>
<sequence length="214" mass="24575">MIEEFVTHHQVQKILLKPFTQEIAKPITILDVQLRLSRNTKSTPRYNQQVSVYLENASQTTTRLILHPSVATVTPALRLSRDKLESCSSPLPKIDFSQSYYHYPTPAGQISRSAQKITDQFSSRPCQRLPDQSSRLSQRLPDQFSRLISQQLTDQFSSCPNQRLLDQSSRLNQRLPVPEQFSRQNQLLCTKSVFPPSLSYIRPVSPQQLQQLPD</sequence>
<keyword evidence="2" id="KW-1185">Reference proteome</keyword>
<organism evidence="1 2">
    <name type="scientific">Petrolisthes cinctipes</name>
    <name type="common">Flat porcelain crab</name>
    <dbReference type="NCBI Taxonomy" id="88211"/>
    <lineage>
        <taxon>Eukaryota</taxon>
        <taxon>Metazoa</taxon>
        <taxon>Ecdysozoa</taxon>
        <taxon>Arthropoda</taxon>
        <taxon>Crustacea</taxon>
        <taxon>Multicrustacea</taxon>
        <taxon>Malacostraca</taxon>
        <taxon>Eumalacostraca</taxon>
        <taxon>Eucarida</taxon>
        <taxon>Decapoda</taxon>
        <taxon>Pleocyemata</taxon>
        <taxon>Anomura</taxon>
        <taxon>Galatheoidea</taxon>
        <taxon>Porcellanidae</taxon>
        <taxon>Petrolisthes</taxon>
    </lineage>
</organism>
<dbReference type="Proteomes" id="UP001286313">
    <property type="component" value="Unassembled WGS sequence"/>
</dbReference>
<comment type="caution">
    <text evidence="1">The sequence shown here is derived from an EMBL/GenBank/DDBJ whole genome shotgun (WGS) entry which is preliminary data.</text>
</comment>
<protein>
    <submittedName>
        <fullName evidence="1">Uncharacterized protein</fullName>
    </submittedName>
</protein>
<name>A0AAE1KQL8_PETCI</name>